<dbReference type="Pfam" id="PF25151">
    <property type="entry name" value="TPR_Trm732_C"/>
    <property type="match status" value="1"/>
</dbReference>
<evidence type="ECO:0000313" key="8">
    <source>
        <dbReference type="Proteomes" id="UP001642483"/>
    </source>
</evidence>
<proteinExistence type="inferred from homology"/>
<sequence length="1873" mass="212760">MMNICNMNMNETATEILQLFRMLTSQENPALSKLHDTIMYNKFSKDVSVAFSQLLFSCPKVDGALNKKFFKLLKHWSKFDTSFPKCLCEEVQSVINSCEILSANHLFWISCVLGSLNISEMLLLDCIPSLIVKVAHSTMGKDVERKADSRYQFLWSKLVMQILHGHKKRVCVLLGKKCVLAGLKTIAVACISTIINGKDLSPDLLQMCGSIIGCMLSYFQDLNKGADTFLCLIQQEESLHEIEIMPNVCVSLQSYAKSSGDFSLWFIKGSLSCWPAITHVFCDEIWNSSCLSTTTLLNETFAQIVCYCQSCDYWKYHALQTLALWWKKCLETLSISQPKNAIELFNEKNELISSSIQIVCDNWDSTISGATDILMQILDDVSNVNKLVTESDRLIISLFDHLLNTSDFVKGKYRPLALLISKFGARFMFDVEPNFLQCLIPVLGINHLAPAVSKVFKATMESLFPQKASVFNEILWKEKIGSVVVASLLSETPSVRRNSMQYWIPVVINTKKEVFLLLTELLATTVEANCDTTARTCPMYIASMIGVYKAARSGGIINFHDINPGVLKSGLMSYDNCIRADAFHVICKTRKKSEPLVSLEFDILRKHIGSNLNSDSASFRLDFIFSISVLLSRIQLSIISSVKQNLEDSYVKECVDFILYLKDIILKSIHLTCSYQRKRTALDIYEALAIHFTQKSASKHKYSITKEDFELLSMVLDQHHVQLLCEKLMVNAVNLFEDLVPDIRDSAFKILLHFNKPDARCAITEHLKQHYFDLLNSSKVPDTEYGVAMLEFLIKCKLSSPSNTGFQYIRNEQYDEMMLLFHEIAENLQKNFSCYQKNILEASYCYPPFGWISAMSKFLSTVATEWKDREFTNSSLKRKFFNLLLPVIKTATAIVEFLLDKIFSCKKKSGDGKMLLVASADFREISCRVYEIIHHCKPDDTLDNCSTDDLMYALYTEDYENVMSCSWMTLKNSCALLSQICCFLLNCKAMKTAGIPNEHVTLLKEIFYVFPKILTMCRHMGVVESCCSSLSDASLALFCSANELCCEIPIECLKSVLKGIEENNMCEVDISQGTVTRRSAGLPLIVNGILCACVTSAKCCTELINMTIKSLLSILNAEEIRHAACNTDLPEVHVLYILKGIFESNVLGPHVLEHLTSVFIRAITYLRSSSLWAIRNASIHLLSAISSRMLGQKHIEDKSGTSPMNSLTAAEFFARFPELFDFLNHCLEEALDQDHNKNSIQIFDMHMLSSLYPCMALISHLTYEQNSEFIKSQNDFIKICNFLKKMVNCHSFALRSIVIRSVFGWFSTIEIVNMVFNFMSDIPSDDSFKPENPGRSICQNELHGWMSLALKLLQHSGNTDYGHVATLSNLLLSRSWLGCLKFNPCPLTASSYIGLLQLLYEMGFVEIKDLKIATNQIWLFVQSNQYDNYIGQVGFPHYIEKSLYLLLCISSDETLPAVLEACLNFGEVRSSITAHRTCLTWLINNRKSNKINSSVCVSTLCQLWDTQGAADDILEKKCLELIADASICLFSKCGDTLKSYRIICNHIVNICEAPDANLSQACYGLKALSVVVCQGIEKEPTSLQTKFDYKVALKKQLCLWALKIQNYTWKKNASEPLRQASSDSIKIAGGQIVKWISKKLTKPKNIKYWTLDELLEIASAMCNTTLYHLYDELADVRHSACTFVALLQPDVSIIFQQNIATEQLLLFFVNDFKPHLNMLATLKNHFTDLMFPSVDGPKSLFVEEDFNLHVEQGYVATLIKPFIEEYISTCTPSNEAQVWVKEDLRCTFYRLHRVFTCLDNLTWKKLYKFAICNLHWTDLLIRFISRLRCNDAMMELLHEIRNVTFKLKEVHAFYFTKKLLQMDNVLYLVLVKI</sequence>
<name>A0ABP0GWE2_CLALP</name>
<comment type="function">
    <text evidence="3">Together with methyltransferase FTSJ1, methylates the 2'-O-ribose of nucleotides at position 32 of the anticodon loop of substrate tRNAs.</text>
</comment>
<dbReference type="Proteomes" id="UP001642483">
    <property type="component" value="Unassembled WGS sequence"/>
</dbReference>
<feature type="domain" description="tRNA (32-2'-O)-methyltransferase regulator THADA-like TPR repeats region" evidence="5">
    <location>
        <begin position="483"/>
        <end position="729"/>
    </location>
</feature>
<comment type="similarity">
    <text evidence="1">Belongs to the THADA family.</text>
</comment>
<evidence type="ECO:0000256" key="3">
    <source>
        <dbReference type="ARBA" id="ARBA00035625"/>
    </source>
</evidence>
<feature type="domain" description="DUF2428" evidence="4">
    <location>
        <begin position="959"/>
        <end position="1170"/>
    </location>
</feature>
<dbReference type="InterPro" id="IPR019442">
    <property type="entry name" value="THADA/TRM732_DUF2428"/>
</dbReference>
<evidence type="ECO:0000256" key="1">
    <source>
        <dbReference type="ARBA" id="ARBA00010409"/>
    </source>
</evidence>
<dbReference type="PANTHER" id="PTHR14387">
    <property type="entry name" value="THADA/DEATH RECEPTOR INTERACTING PROTEIN"/>
    <property type="match status" value="1"/>
</dbReference>
<dbReference type="InterPro" id="IPR016024">
    <property type="entry name" value="ARM-type_fold"/>
</dbReference>
<evidence type="ECO:0000259" key="4">
    <source>
        <dbReference type="Pfam" id="PF10350"/>
    </source>
</evidence>
<feature type="domain" description="tRNA (32-2'-O)-methyltransferase regulator THADA-like C-terminal TPR repeats region" evidence="6">
    <location>
        <begin position="1175"/>
        <end position="1346"/>
    </location>
</feature>
<evidence type="ECO:0000259" key="6">
    <source>
        <dbReference type="Pfam" id="PF25151"/>
    </source>
</evidence>
<dbReference type="Pfam" id="PF10350">
    <property type="entry name" value="DUF2428"/>
    <property type="match status" value="1"/>
</dbReference>
<keyword evidence="8" id="KW-1185">Reference proteome</keyword>
<evidence type="ECO:0000259" key="5">
    <source>
        <dbReference type="Pfam" id="PF25150"/>
    </source>
</evidence>
<organism evidence="7 8">
    <name type="scientific">Clavelina lepadiformis</name>
    <name type="common">Light-bulb sea squirt</name>
    <name type="synonym">Ascidia lepadiformis</name>
    <dbReference type="NCBI Taxonomy" id="159417"/>
    <lineage>
        <taxon>Eukaryota</taxon>
        <taxon>Metazoa</taxon>
        <taxon>Chordata</taxon>
        <taxon>Tunicata</taxon>
        <taxon>Ascidiacea</taxon>
        <taxon>Aplousobranchia</taxon>
        <taxon>Clavelinidae</taxon>
        <taxon>Clavelina</taxon>
    </lineage>
</organism>
<gene>
    <name evidence="7" type="ORF">CVLEPA_LOCUS28405</name>
</gene>
<dbReference type="InterPro" id="IPR056842">
    <property type="entry name" value="THADA-like_TPR_C"/>
</dbReference>
<dbReference type="EMBL" id="CAWYQH010000141">
    <property type="protein sequence ID" value="CAK8695119.1"/>
    <property type="molecule type" value="Genomic_DNA"/>
</dbReference>
<comment type="caution">
    <text evidence="7">The sequence shown here is derived from an EMBL/GenBank/DDBJ whole genome shotgun (WGS) entry which is preliminary data.</text>
</comment>
<dbReference type="PANTHER" id="PTHR14387:SF0">
    <property type="entry name" value="DUF2428 DOMAIN-CONTAINING PROTEIN"/>
    <property type="match status" value="1"/>
</dbReference>
<dbReference type="InterPro" id="IPR051954">
    <property type="entry name" value="tRNA_methyltransferase_THADA"/>
</dbReference>
<reference evidence="7 8" key="1">
    <citation type="submission" date="2024-02" db="EMBL/GenBank/DDBJ databases">
        <authorList>
            <person name="Daric V."/>
            <person name="Darras S."/>
        </authorList>
    </citation>
    <scope>NUCLEOTIDE SEQUENCE [LARGE SCALE GENOMIC DNA]</scope>
</reference>
<keyword evidence="2" id="KW-0819">tRNA processing</keyword>
<dbReference type="SUPFAM" id="SSF48371">
    <property type="entry name" value="ARM repeat"/>
    <property type="match status" value="1"/>
</dbReference>
<evidence type="ECO:0000313" key="7">
    <source>
        <dbReference type="EMBL" id="CAK8695119.1"/>
    </source>
</evidence>
<dbReference type="Pfam" id="PF25150">
    <property type="entry name" value="TPR_Trm732"/>
    <property type="match status" value="1"/>
</dbReference>
<dbReference type="InterPro" id="IPR056843">
    <property type="entry name" value="THADA-like_TPR"/>
</dbReference>
<accession>A0ABP0GWE2</accession>
<protein>
    <recommendedName>
        <fullName evidence="9">DUF2428 domain-containing protein</fullName>
    </recommendedName>
</protein>
<evidence type="ECO:0000256" key="2">
    <source>
        <dbReference type="ARBA" id="ARBA00022694"/>
    </source>
</evidence>
<evidence type="ECO:0008006" key="9">
    <source>
        <dbReference type="Google" id="ProtNLM"/>
    </source>
</evidence>